<keyword evidence="3" id="KW-1185">Reference proteome</keyword>
<name>A0AAV0USD7_9STRA</name>
<gene>
    <name evidence="2" type="ORF">PDE001_LOCUS6833</name>
</gene>
<evidence type="ECO:0000313" key="3">
    <source>
        <dbReference type="Proteomes" id="UP001162029"/>
    </source>
</evidence>
<comment type="caution">
    <text evidence="2">The sequence shown here is derived from an EMBL/GenBank/DDBJ whole genome shotgun (WGS) entry which is preliminary data.</text>
</comment>
<dbReference type="Proteomes" id="UP001162029">
    <property type="component" value="Unassembled WGS sequence"/>
</dbReference>
<feature type="region of interest" description="Disordered" evidence="1">
    <location>
        <begin position="209"/>
        <end position="247"/>
    </location>
</feature>
<feature type="compositionally biased region" description="Low complexity" evidence="1">
    <location>
        <begin position="220"/>
        <end position="233"/>
    </location>
</feature>
<feature type="compositionally biased region" description="Basic and acidic residues" evidence="1">
    <location>
        <begin position="209"/>
        <end position="219"/>
    </location>
</feature>
<reference evidence="2" key="1">
    <citation type="submission" date="2022-12" db="EMBL/GenBank/DDBJ databases">
        <authorList>
            <person name="Webb A."/>
        </authorList>
    </citation>
    <scope>NUCLEOTIDE SEQUENCE</scope>
    <source>
        <strain evidence="2">Pd1</strain>
    </source>
</reference>
<evidence type="ECO:0000256" key="1">
    <source>
        <dbReference type="SAM" id="MobiDB-lite"/>
    </source>
</evidence>
<organism evidence="2 3">
    <name type="scientific">Peronospora destructor</name>
    <dbReference type="NCBI Taxonomy" id="86335"/>
    <lineage>
        <taxon>Eukaryota</taxon>
        <taxon>Sar</taxon>
        <taxon>Stramenopiles</taxon>
        <taxon>Oomycota</taxon>
        <taxon>Peronosporomycetes</taxon>
        <taxon>Peronosporales</taxon>
        <taxon>Peronosporaceae</taxon>
        <taxon>Peronospora</taxon>
    </lineage>
</organism>
<accession>A0AAV0USD7</accession>
<proteinExistence type="predicted"/>
<evidence type="ECO:0000313" key="2">
    <source>
        <dbReference type="EMBL" id="CAI5738186.1"/>
    </source>
</evidence>
<sequence length="247" mass="27649">MEEMKADVTAVTEESISTVSPAIHVTQQTIDQPLFDEIYEDWASFDAAIARATAAYHPIRKRSSLTFEVYNRTVSKGRHDRKNIAEFLSKTFKCTHGIKFRSRGSGKRMRHKLRDIGCPFHVYASAVEFGPTYRIKVRMHDKHNHPIGPDSMKMMSGALHESDYELAASNRDTETIEITTTNTMDHVIPSEESVEAAQTAYESQIREQLAEAAAHHAHAEAQAQAEAEAQAQANELTQQISSSTSRS</sequence>
<dbReference type="EMBL" id="CANTFM010001317">
    <property type="protein sequence ID" value="CAI5738186.1"/>
    <property type="molecule type" value="Genomic_DNA"/>
</dbReference>
<evidence type="ECO:0008006" key="4">
    <source>
        <dbReference type="Google" id="ProtNLM"/>
    </source>
</evidence>
<protein>
    <recommendedName>
        <fullName evidence="4">FAR1 domain-containing protein</fullName>
    </recommendedName>
</protein>
<dbReference type="AlphaFoldDB" id="A0AAV0USD7"/>
<feature type="compositionally biased region" description="Polar residues" evidence="1">
    <location>
        <begin position="234"/>
        <end position="247"/>
    </location>
</feature>